<sequence>MSSESEINGLAITAHSGREGPPDLRFIHYNDVYHVESGSSEPIGGVERFQTVVDDYRSAPRYHNLPELLTFFSGDVFNPSLESTVTKGQHMVPFLNKIGTDVACIGIGVIGLGEREWLGTINSLPPGLIYKSASKTAIELVPKLREQGADIVIAVTHQREPNDIKLANSVPPGLIDIVLGGHDHFYAHAVINGIHVLRSGTDFKQLSYVEAFRKPNSSGWEFNIIRRDIVRSIPIDPETGVLVAKLTSALKTKLEKPVGYTAAPLDGRFTTVRTRESNLGNFICDLMRFYYHADCAIMAGGTIRGDQVYPPGLLKLKDVLNCFPFEDPVVVLKVSGRNLVDSLENGVSQLPALEGRFPQVSNITFEYSASAPPGSRVNWVKVDGQPLDYEKYYTLATRGYMGRGKDGYTSLLVQSEGGEIEELVSEENGMLISAIIRQYFMSLKIMGKWRRMSPSLHKHWDGVHSRLHAQCGGSWIKTPSPAAEKSNIDMLLNAATTTTTTTTLEHRIQRTHHKTPKRPEMRRYGRYHDRSLNKRRKDIHNPDNKPLSHLPASSYPSSDESTSTKHSEGAHMDSESDSEPEILISSHEEMNYVTTTATSAAEEEYRIRLARKVLKKWMRLAGVQSSGCVDDAGEEFTPSWTWGIAPRCEGRILVRTRIVEDGQLNGVGRRKENVLNGV</sequence>
<dbReference type="Pfam" id="PF02872">
    <property type="entry name" value="5_nucleotid_C"/>
    <property type="match status" value="1"/>
</dbReference>
<dbReference type="PANTHER" id="PTHR11575">
    <property type="entry name" value="5'-NUCLEOTIDASE-RELATED"/>
    <property type="match status" value="1"/>
</dbReference>
<evidence type="ECO:0000256" key="3">
    <source>
        <dbReference type="SAM" id="MobiDB-lite"/>
    </source>
</evidence>
<dbReference type="SUPFAM" id="SSF56300">
    <property type="entry name" value="Metallo-dependent phosphatases"/>
    <property type="match status" value="1"/>
</dbReference>
<dbReference type="STRING" id="1441469.A0A225AV45"/>
<keyword evidence="2" id="KW-0547">Nucleotide-binding</keyword>
<dbReference type="GO" id="GO:0009166">
    <property type="term" value="P:nucleotide catabolic process"/>
    <property type="evidence" value="ECO:0007669"/>
    <property type="project" value="InterPro"/>
</dbReference>
<organism evidence="5 6">
    <name type="scientific">Talaromyces atroroseus</name>
    <dbReference type="NCBI Taxonomy" id="1441469"/>
    <lineage>
        <taxon>Eukaryota</taxon>
        <taxon>Fungi</taxon>
        <taxon>Dikarya</taxon>
        <taxon>Ascomycota</taxon>
        <taxon>Pezizomycotina</taxon>
        <taxon>Eurotiomycetes</taxon>
        <taxon>Eurotiomycetidae</taxon>
        <taxon>Eurotiales</taxon>
        <taxon>Trichocomaceae</taxon>
        <taxon>Talaromyces</taxon>
        <taxon>Talaromyces sect. Trachyspermi</taxon>
    </lineage>
</organism>
<evidence type="ECO:0000256" key="2">
    <source>
        <dbReference type="RuleBase" id="RU362119"/>
    </source>
</evidence>
<feature type="region of interest" description="Disordered" evidence="3">
    <location>
        <begin position="499"/>
        <end position="579"/>
    </location>
</feature>
<dbReference type="AlphaFoldDB" id="A0A225AV45"/>
<protein>
    <recommendedName>
        <fullName evidence="4">5'-Nucleotidase C-terminal domain-containing protein</fullName>
    </recommendedName>
</protein>
<dbReference type="PRINTS" id="PR01607">
    <property type="entry name" value="APYRASEFAMLY"/>
</dbReference>
<dbReference type="RefSeq" id="XP_020121299.1">
    <property type="nucleotide sequence ID" value="XM_020265533.1"/>
</dbReference>
<dbReference type="GO" id="GO:0000166">
    <property type="term" value="F:nucleotide binding"/>
    <property type="evidence" value="ECO:0007669"/>
    <property type="project" value="UniProtKB-KW"/>
</dbReference>
<evidence type="ECO:0000313" key="6">
    <source>
        <dbReference type="Proteomes" id="UP000214365"/>
    </source>
</evidence>
<dbReference type="Gene3D" id="3.60.21.10">
    <property type="match status" value="2"/>
</dbReference>
<comment type="similarity">
    <text evidence="1 2">Belongs to the 5'-nucleotidase family.</text>
</comment>
<feature type="domain" description="5'-Nucleotidase C-terminal" evidence="4">
    <location>
        <begin position="258"/>
        <end position="410"/>
    </location>
</feature>
<evidence type="ECO:0000256" key="1">
    <source>
        <dbReference type="ARBA" id="ARBA00006654"/>
    </source>
</evidence>
<dbReference type="GO" id="GO:0016787">
    <property type="term" value="F:hydrolase activity"/>
    <property type="evidence" value="ECO:0007669"/>
    <property type="project" value="UniProtKB-KW"/>
</dbReference>
<name>A0A225AV45_TALAT</name>
<keyword evidence="6" id="KW-1185">Reference proteome</keyword>
<feature type="compositionally biased region" description="Basic and acidic residues" evidence="3">
    <location>
        <begin position="517"/>
        <end position="532"/>
    </location>
</feature>
<feature type="compositionally biased region" description="Basic and acidic residues" evidence="3">
    <location>
        <begin position="562"/>
        <end position="574"/>
    </location>
</feature>
<dbReference type="Proteomes" id="UP000214365">
    <property type="component" value="Unassembled WGS sequence"/>
</dbReference>
<gene>
    <name evidence="5" type="ORF">UA08_03253</name>
</gene>
<dbReference type="InterPro" id="IPR036907">
    <property type="entry name" value="5'-Nucleotdase_C_sf"/>
</dbReference>
<dbReference type="OrthoDB" id="10252235at2759"/>
<proteinExistence type="inferred from homology"/>
<dbReference type="GeneID" id="31003008"/>
<reference evidence="5 6" key="1">
    <citation type="submission" date="2015-06" db="EMBL/GenBank/DDBJ databases">
        <title>Talaromyces atroroseus IBT 11181 draft genome.</title>
        <authorList>
            <person name="Rasmussen K.B."/>
            <person name="Rasmussen S."/>
            <person name="Petersen B."/>
            <person name="Sicheritz-Ponten T."/>
            <person name="Mortensen U.H."/>
            <person name="Thrane U."/>
        </authorList>
    </citation>
    <scope>NUCLEOTIDE SEQUENCE [LARGE SCALE GENOMIC DNA]</scope>
    <source>
        <strain evidence="5 6">IBT 11181</strain>
    </source>
</reference>
<dbReference type="PANTHER" id="PTHR11575:SF48">
    <property type="entry name" value="5'-NUCLEOTIDASE"/>
    <property type="match status" value="1"/>
</dbReference>
<evidence type="ECO:0000313" key="5">
    <source>
        <dbReference type="EMBL" id="OKL61178.1"/>
    </source>
</evidence>
<keyword evidence="2" id="KW-0378">Hydrolase</keyword>
<dbReference type="InterPro" id="IPR006179">
    <property type="entry name" value="5_nucleotidase/apyrase"/>
</dbReference>
<dbReference type="InterPro" id="IPR008334">
    <property type="entry name" value="5'-Nucleotdase_C"/>
</dbReference>
<comment type="caution">
    <text evidence="5">The sequence shown here is derived from an EMBL/GenBank/DDBJ whole genome shotgun (WGS) entry which is preliminary data.</text>
</comment>
<accession>A0A225AV45</accession>
<dbReference type="SUPFAM" id="SSF55816">
    <property type="entry name" value="5'-nucleotidase (syn. UDP-sugar hydrolase), C-terminal domain"/>
    <property type="match status" value="1"/>
</dbReference>
<dbReference type="InterPro" id="IPR029052">
    <property type="entry name" value="Metallo-depent_PP-like"/>
</dbReference>
<evidence type="ECO:0000259" key="4">
    <source>
        <dbReference type="Pfam" id="PF02872"/>
    </source>
</evidence>
<dbReference type="EMBL" id="LFMY01000004">
    <property type="protein sequence ID" value="OKL61178.1"/>
    <property type="molecule type" value="Genomic_DNA"/>
</dbReference>
<dbReference type="Gene3D" id="3.90.780.10">
    <property type="entry name" value="5'-Nucleotidase, C-terminal domain"/>
    <property type="match status" value="1"/>
</dbReference>